<dbReference type="Proteomes" id="UP000005156">
    <property type="component" value="Unassembled WGS sequence"/>
</dbReference>
<dbReference type="Gene3D" id="2.40.128.130">
    <property type="entry name" value="Autotransporter beta-domain"/>
    <property type="match status" value="1"/>
</dbReference>
<sequence length="914" mass="99257">MFDLKRKKLNQYLCLAIASALGCSFWSHLGAKELSEPIAGSYHASQPGENLIAANGTVFEHGNSFGESPQKISGSFGMLLANVGNAYQLDLNGNFSNSVYYDGAVITNWSGTQIIGKKDDKISSIAISSGHSYDSMSYYNNRGSAIANYSAGQTEGHQEIFSRIDSIGSPEQNFTFGVVERGKGIQYIESIGVLYANPIGILSGIDDLSGPHNRTNEFFNGRQIIKSIGSVIVDSLQQKAEKINDPGNGGTEIRNSWPVFGVLNWNQIREDGEPNQYIGIQYLIQATTDLPQQSVEGQEGFSRRTVGIANRGGLQVIESLNEDGARIRVGSKTQNGTYAGGAAVHVSSVKPDYDDASNAVTVLKGKFTIESGSLYAAGTNTNLGVLKLENSPSNSGELTLNPGVNIFIGRSLMGKANPENSLLSVGIKATPYRIRFGDHSGLYNQGRFRGNALFVFSREGNNVTSGGVFLKQVEKQEDGSLSRINLAVMGEDPDKLSIKGAEKVLRSAARRVFVDTGAENLETSQLNGEVKHGTVAINEGLINKYRAAYALKPIGSVGNPDEVKEIGFESEANSGDAASRYQYEGEIVGSIEGGDSHGTDEPQIINDKTSTMTSIDGVGLTQYFIWRQDNETLYQRLGEIRDDESAEGPWVRVIGGRNKYDKNGVYFRNDFGGIQLGLDKTVTHTENGKWLAGAGLTVLRGNADLSNGGSEKNNMASLSGYGTFLWNNDMYVDLVFKLSRMHNKFTAVSDNYDYISRGRFNNYAIQLGAEAGKRICFGKEENWFVEPQFQILYGRIKGNSFDTDTAVGVRTKAINSVIGRVGLSGGYKGSLGSAFVKVDGLREFTARYRADYHMIGGTANNRSTVNLKDSWLDVGIGGTMHLSKNTSGFAQIKRSFGGKLNQEFRADIGLRYEF</sequence>
<reference evidence="2 3" key="1">
    <citation type="submission" date="2011-02" db="EMBL/GenBank/DDBJ databases">
        <authorList>
            <person name="Weinstock G."/>
            <person name="Sodergren E."/>
            <person name="Clifton S."/>
            <person name="Fulton L."/>
            <person name="Fulton B."/>
            <person name="Courtney L."/>
            <person name="Fronick C."/>
            <person name="Harrison M."/>
            <person name="Strong C."/>
            <person name="Farmer C."/>
            <person name="Delahaunty K."/>
            <person name="Markovic C."/>
            <person name="Hall O."/>
            <person name="Minx P."/>
            <person name="Tomlinson C."/>
            <person name="Mitreva M."/>
            <person name="Hou S."/>
            <person name="Chen J."/>
            <person name="Wollam A."/>
            <person name="Pepin K.H."/>
            <person name="Johnson M."/>
            <person name="Bhonagiri V."/>
            <person name="Zhang X."/>
            <person name="Suruliraj S."/>
            <person name="Warren W."/>
            <person name="Chinwalla A."/>
            <person name="Mardis E.R."/>
            <person name="Wilson R.K."/>
        </authorList>
    </citation>
    <scope>NUCLEOTIDE SEQUENCE [LARGE SCALE GENOMIC DNA]</scope>
    <source>
        <strain evidence="2 3">YIT 11859</strain>
    </source>
</reference>
<evidence type="ECO:0000313" key="3">
    <source>
        <dbReference type="Proteomes" id="UP000005156"/>
    </source>
</evidence>
<dbReference type="Pfam" id="PF03797">
    <property type="entry name" value="Autotransporter"/>
    <property type="match status" value="1"/>
</dbReference>
<dbReference type="eggNOG" id="COG3468">
    <property type="taxonomic scope" value="Bacteria"/>
</dbReference>
<dbReference type="AlphaFoldDB" id="F3QL38"/>
<dbReference type="SUPFAM" id="SSF103515">
    <property type="entry name" value="Autotransporter"/>
    <property type="match status" value="1"/>
</dbReference>
<dbReference type="EMBL" id="AFBP01000050">
    <property type="protein sequence ID" value="EGG53793.1"/>
    <property type="molecule type" value="Genomic_DNA"/>
</dbReference>
<dbReference type="PRINTS" id="PR01484">
    <property type="entry name" value="PRTACTNFAMLY"/>
</dbReference>
<comment type="caution">
    <text evidence="2">The sequence shown here is derived from an EMBL/GenBank/DDBJ whole genome shotgun (WGS) entry which is preliminary data.</text>
</comment>
<dbReference type="GeneID" id="43349035"/>
<evidence type="ECO:0000313" key="2">
    <source>
        <dbReference type="EMBL" id="EGG53793.1"/>
    </source>
</evidence>
<dbReference type="HOGENOM" id="CLU_285865_0_0_4"/>
<dbReference type="PROSITE" id="PS51257">
    <property type="entry name" value="PROKAR_LIPOPROTEIN"/>
    <property type="match status" value="1"/>
</dbReference>
<feature type="domain" description="Autotransporter" evidence="1">
    <location>
        <begin position="642"/>
        <end position="914"/>
    </location>
</feature>
<dbReference type="RefSeq" id="WP_008864406.1">
    <property type="nucleotide sequence ID" value="NZ_GL883721.1"/>
</dbReference>
<gene>
    <name evidence="2" type="ORF">HMPREF9439_01655</name>
</gene>
<dbReference type="InterPro" id="IPR036709">
    <property type="entry name" value="Autotransporte_beta_dom_sf"/>
</dbReference>
<evidence type="ECO:0000259" key="1">
    <source>
        <dbReference type="PROSITE" id="PS51208"/>
    </source>
</evidence>
<dbReference type="InterPro" id="IPR005546">
    <property type="entry name" value="Autotransporte_beta"/>
</dbReference>
<name>F3QL38_9BURK</name>
<protein>
    <submittedName>
        <fullName evidence="2">Outer membrane autotransporter barrel domain protein</fullName>
    </submittedName>
</protein>
<organism evidence="2 3">
    <name type="scientific">Parasutterella excrementihominis YIT 11859</name>
    <dbReference type="NCBI Taxonomy" id="762966"/>
    <lineage>
        <taxon>Bacteria</taxon>
        <taxon>Pseudomonadati</taxon>
        <taxon>Pseudomonadota</taxon>
        <taxon>Betaproteobacteria</taxon>
        <taxon>Burkholderiales</taxon>
        <taxon>Sutterellaceae</taxon>
        <taxon>Parasutterella</taxon>
    </lineage>
</organism>
<dbReference type="PROSITE" id="PS51208">
    <property type="entry name" value="AUTOTRANSPORTER"/>
    <property type="match status" value="1"/>
</dbReference>
<dbReference type="GO" id="GO:0019867">
    <property type="term" value="C:outer membrane"/>
    <property type="evidence" value="ECO:0007669"/>
    <property type="project" value="InterPro"/>
</dbReference>
<accession>F3QL38</accession>
<dbReference type="SMART" id="SM00869">
    <property type="entry name" value="Autotransporter"/>
    <property type="match status" value="1"/>
</dbReference>
<proteinExistence type="predicted"/>
<keyword evidence="3" id="KW-1185">Reference proteome</keyword>
<dbReference type="InterPro" id="IPR003991">
    <property type="entry name" value="Pertactin_virulence_factor"/>
</dbReference>
<dbReference type="OrthoDB" id="9157528at2"/>
<dbReference type="InterPro" id="IPR006315">
    <property type="entry name" value="OM_autotransptr_brl_dom"/>
</dbReference>
<dbReference type="NCBIfam" id="TIGR01414">
    <property type="entry name" value="autotrans_barl"/>
    <property type="match status" value="1"/>
</dbReference>